<feature type="transmembrane region" description="Helical" evidence="1">
    <location>
        <begin position="60"/>
        <end position="77"/>
    </location>
</feature>
<keyword evidence="1" id="KW-0472">Membrane</keyword>
<keyword evidence="1" id="KW-0812">Transmembrane</keyword>
<keyword evidence="1" id="KW-1133">Transmembrane helix</keyword>
<name>A0A0G0A0Q0_9BACT</name>
<feature type="transmembrane region" description="Helical" evidence="1">
    <location>
        <begin position="108"/>
        <end position="127"/>
    </location>
</feature>
<organism evidence="2 3">
    <name type="scientific">Candidatus Woesebacteria bacterium GW2011_GWB1_33_22</name>
    <dbReference type="NCBI Taxonomy" id="1618566"/>
    <lineage>
        <taxon>Bacteria</taxon>
        <taxon>Candidatus Woeseibacteriota</taxon>
    </lineage>
</organism>
<accession>A0A0G0A0Q0</accession>
<reference evidence="2 3" key="1">
    <citation type="journal article" date="2015" name="Nature">
        <title>rRNA introns, odd ribosomes, and small enigmatic genomes across a large radiation of phyla.</title>
        <authorList>
            <person name="Brown C.T."/>
            <person name="Hug L.A."/>
            <person name="Thomas B.C."/>
            <person name="Sharon I."/>
            <person name="Castelle C.J."/>
            <person name="Singh A."/>
            <person name="Wilkins M.J."/>
            <person name="Williams K.H."/>
            <person name="Banfield J.F."/>
        </authorList>
    </citation>
    <scope>NUCLEOTIDE SEQUENCE [LARGE SCALE GENOMIC DNA]</scope>
</reference>
<evidence type="ECO:0000256" key="1">
    <source>
        <dbReference type="SAM" id="Phobius"/>
    </source>
</evidence>
<gene>
    <name evidence="2" type="ORF">UR35_C0006G0021</name>
</gene>
<evidence type="ECO:0000313" key="3">
    <source>
        <dbReference type="Proteomes" id="UP000034778"/>
    </source>
</evidence>
<dbReference type="EMBL" id="LBOW01000006">
    <property type="protein sequence ID" value="KKP44786.1"/>
    <property type="molecule type" value="Genomic_DNA"/>
</dbReference>
<comment type="caution">
    <text evidence="2">The sequence shown here is derived from an EMBL/GenBank/DDBJ whole genome shotgun (WGS) entry which is preliminary data.</text>
</comment>
<protein>
    <submittedName>
        <fullName evidence="2">Uncharacterized protein</fullName>
    </submittedName>
</protein>
<evidence type="ECO:0000313" key="2">
    <source>
        <dbReference type="EMBL" id="KKP44786.1"/>
    </source>
</evidence>
<dbReference type="Proteomes" id="UP000034778">
    <property type="component" value="Unassembled WGS sequence"/>
</dbReference>
<dbReference type="AlphaFoldDB" id="A0A0G0A0Q0"/>
<proteinExistence type="predicted"/>
<sequence length="129" mass="15023">MTLKLKIKRMINKLALITRPHLLLLRMFYRFIGKEIPNLAQIIGIPTIFGSIKNYNDRQSLYLGVFVGSLVTVFLVTKNIEYWKKNATKISKYTGISRKDLDIEWDNLLHIFCVFCGFVTVAVVNNFRH</sequence>